<organism evidence="2 3">
    <name type="scientific">Paenarthrobacter nitroguajacolicus</name>
    <name type="common">Arthrobacter nitroguajacolicus</name>
    <dbReference type="NCBI Taxonomy" id="211146"/>
    <lineage>
        <taxon>Bacteria</taxon>
        <taxon>Bacillati</taxon>
        <taxon>Actinomycetota</taxon>
        <taxon>Actinomycetes</taxon>
        <taxon>Micrococcales</taxon>
        <taxon>Micrococcaceae</taxon>
        <taxon>Paenarthrobacter</taxon>
    </lineage>
</organism>
<keyword evidence="2" id="KW-0808">Transferase</keyword>
<accession>A0A558H6B8</accession>
<evidence type="ECO:0000259" key="1">
    <source>
        <dbReference type="PROSITE" id="PS51186"/>
    </source>
</evidence>
<dbReference type="InterPro" id="IPR053144">
    <property type="entry name" value="Acetyltransferase_Butenolide"/>
</dbReference>
<dbReference type="AlphaFoldDB" id="A0A558H6B8"/>
<dbReference type="Gene3D" id="3.40.630.30">
    <property type="match status" value="1"/>
</dbReference>
<dbReference type="Pfam" id="PF00583">
    <property type="entry name" value="Acetyltransf_1"/>
    <property type="match status" value="1"/>
</dbReference>
<dbReference type="RefSeq" id="WP_144648825.1">
    <property type="nucleotide sequence ID" value="NZ_VNFK01000004.1"/>
</dbReference>
<dbReference type="CDD" id="cd04301">
    <property type="entry name" value="NAT_SF"/>
    <property type="match status" value="1"/>
</dbReference>
<feature type="domain" description="N-acetyltransferase" evidence="1">
    <location>
        <begin position="1"/>
        <end position="136"/>
    </location>
</feature>
<proteinExistence type="predicted"/>
<reference evidence="2 3" key="1">
    <citation type="submission" date="2019-07" db="EMBL/GenBank/DDBJ databases">
        <title>Diversity of Bacteria from Kongsfjorden, Arctic.</title>
        <authorList>
            <person name="Yu Y."/>
        </authorList>
    </citation>
    <scope>NUCLEOTIDE SEQUENCE [LARGE SCALE GENOMIC DNA]</scope>
    <source>
        <strain evidence="2 3">SM1928</strain>
    </source>
</reference>
<dbReference type="EMBL" id="VNFK01000004">
    <property type="protein sequence ID" value="TVU64667.1"/>
    <property type="molecule type" value="Genomic_DNA"/>
</dbReference>
<name>A0A558H6B8_PAENT</name>
<dbReference type="OrthoDB" id="3216107at2"/>
<dbReference type="PANTHER" id="PTHR43233">
    <property type="entry name" value="FAMILY N-ACETYLTRANSFERASE, PUTATIVE (AFU_ORTHOLOGUE AFUA_6G03350)-RELATED"/>
    <property type="match status" value="1"/>
</dbReference>
<dbReference type="PANTHER" id="PTHR43233:SF1">
    <property type="entry name" value="FAMILY N-ACETYLTRANSFERASE, PUTATIVE (AFU_ORTHOLOGUE AFUA_6G03350)-RELATED"/>
    <property type="match status" value="1"/>
</dbReference>
<dbReference type="InterPro" id="IPR000182">
    <property type="entry name" value="GNAT_dom"/>
</dbReference>
<dbReference type="InterPro" id="IPR016181">
    <property type="entry name" value="Acyl_CoA_acyltransferase"/>
</dbReference>
<sequence length="136" mass="15450">MTFFLSTDKDRVDRDWLWTQLSTNVYWAKWRTRADVEAQLDNAWRIVGAYDSGTGAMVGYARAFSDGVALAYLADVYVHESARGQSLGKAMVQEMIDAGPGANFRWMLHTGDAHGLYKQFGFAEPDARYMERPEVR</sequence>
<dbReference type="SUPFAM" id="SSF55729">
    <property type="entry name" value="Acyl-CoA N-acyltransferases (Nat)"/>
    <property type="match status" value="1"/>
</dbReference>
<comment type="caution">
    <text evidence="2">The sequence shown here is derived from an EMBL/GenBank/DDBJ whole genome shotgun (WGS) entry which is preliminary data.</text>
</comment>
<evidence type="ECO:0000313" key="2">
    <source>
        <dbReference type="EMBL" id="TVU64667.1"/>
    </source>
</evidence>
<dbReference type="GO" id="GO:0016747">
    <property type="term" value="F:acyltransferase activity, transferring groups other than amino-acyl groups"/>
    <property type="evidence" value="ECO:0007669"/>
    <property type="project" value="InterPro"/>
</dbReference>
<dbReference type="Proteomes" id="UP000316500">
    <property type="component" value="Unassembled WGS sequence"/>
</dbReference>
<protein>
    <submittedName>
        <fullName evidence="2">GNAT family N-acetyltransferase</fullName>
    </submittedName>
</protein>
<evidence type="ECO:0000313" key="3">
    <source>
        <dbReference type="Proteomes" id="UP000316500"/>
    </source>
</evidence>
<gene>
    <name evidence="2" type="ORF">FQP90_06230</name>
</gene>
<dbReference type="PROSITE" id="PS51186">
    <property type="entry name" value="GNAT"/>
    <property type="match status" value="1"/>
</dbReference>